<evidence type="ECO:0008006" key="3">
    <source>
        <dbReference type="Google" id="ProtNLM"/>
    </source>
</evidence>
<sequence>MGWRVRSFNPNTCVFLLILINRTPRPILDSKGRVVAVLAGRPRDPKWDQVVQKGADAIADAREKMSFTQAQVQNGRGKFPAVSVGVAHGGGRKEPGNVRQSSAAAMSVLTAVLATEFFLRASGFTNSVFKAYAARTYFYYAECMKSLLNWKPELHLHFPLSVFGTCTINFGPVTVSWPHRDSANLSFGWCAITALGNFNPNRGGHLILWDLGLVIRFPPGSTILIPSALIRHSNIPIQPGENRYSFVQYSAAGLFRWVRNGFKTDADWHASATPAERAQRAEEDKRRWEEGTSMFSKWTEDF</sequence>
<proteinExistence type="predicted"/>
<dbReference type="Proteomes" id="UP000297245">
    <property type="component" value="Unassembled WGS sequence"/>
</dbReference>
<dbReference type="OrthoDB" id="3025143at2759"/>
<dbReference type="AlphaFoldDB" id="A0A4S8LQG7"/>
<organism evidence="1 2">
    <name type="scientific">Dendrothele bispora (strain CBS 962.96)</name>
    <dbReference type="NCBI Taxonomy" id="1314807"/>
    <lineage>
        <taxon>Eukaryota</taxon>
        <taxon>Fungi</taxon>
        <taxon>Dikarya</taxon>
        <taxon>Basidiomycota</taxon>
        <taxon>Agaricomycotina</taxon>
        <taxon>Agaricomycetes</taxon>
        <taxon>Agaricomycetidae</taxon>
        <taxon>Agaricales</taxon>
        <taxon>Agaricales incertae sedis</taxon>
        <taxon>Dendrothele</taxon>
    </lineage>
</organism>
<accession>A0A4S8LQG7</accession>
<evidence type="ECO:0000313" key="1">
    <source>
        <dbReference type="EMBL" id="THU91088.1"/>
    </source>
</evidence>
<gene>
    <name evidence="1" type="ORF">K435DRAFT_674838</name>
</gene>
<evidence type="ECO:0000313" key="2">
    <source>
        <dbReference type="Proteomes" id="UP000297245"/>
    </source>
</evidence>
<keyword evidence="2" id="KW-1185">Reference proteome</keyword>
<dbReference type="EMBL" id="ML179316">
    <property type="protein sequence ID" value="THU91088.1"/>
    <property type="molecule type" value="Genomic_DNA"/>
</dbReference>
<protein>
    <recommendedName>
        <fullName evidence="3">Prolyl 4-hydroxylase alpha subunit Fe(2+) 2OG dioxygenase domain-containing protein</fullName>
    </recommendedName>
</protein>
<name>A0A4S8LQG7_DENBC</name>
<reference evidence="1 2" key="1">
    <citation type="journal article" date="2019" name="Nat. Ecol. Evol.">
        <title>Megaphylogeny resolves global patterns of mushroom evolution.</title>
        <authorList>
            <person name="Varga T."/>
            <person name="Krizsan K."/>
            <person name="Foldi C."/>
            <person name="Dima B."/>
            <person name="Sanchez-Garcia M."/>
            <person name="Sanchez-Ramirez S."/>
            <person name="Szollosi G.J."/>
            <person name="Szarkandi J.G."/>
            <person name="Papp V."/>
            <person name="Albert L."/>
            <person name="Andreopoulos W."/>
            <person name="Angelini C."/>
            <person name="Antonin V."/>
            <person name="Barry K.W."/>
            <person name="Bougher N.L."/>
            <person name="Buchanan P."/>
            <person name="Buyck B."/>
            <person name="Bense V."/>
            <person name="Catcheside P."/>
            <person name="Chovatia M."/>
            <person name="Cooper J."/>
            <person name="Damon W."/>
            <person name="Desjardin D."/>
            <person name="Finy P."/>
            <person name="Geml J."/>
            <person name="Haridas S."/>
            <person name="Hughes K."/>
            <person name="Justo A."/>
            <person name="Karasinski D."/>
            <person name="Kautmanova I."/>
            <person name="Kiss B."/>
            <person name="Kocsube S."/>
            <person name="Kotiranta H."/>
            <person name="LaButti K.M."/>
            <person name="Lechner B.E."/>
            <person name="Liimatainen K."/>
            <person name="Lipzen A."/>
            <person name="Lukacs Z."/>
            <person name="Mihaltcheva S."/>
            <person name="Morgado L.N."/>
            <person name="Niskanen T."/>
            <person name="Noordeloos M.E."/>
            <person name="Ohm R.A."/>
            <person name="Ortiz-Santana B."/>
            <person name="Ovrebo C."/>
            <person name="Racz N."/>
            <person name="Riley R."/>
            <person name="Savchenko A."/>
            <person name="Shiryaev A."/>
            <person name="Soop K."/>
            <person name="Spirin V."/>
            <person name="Szebenyi C."/>
            <person name="Tomsovsky M."/>
            <person name="Tulloss R.E."/>
            <person name="Uehling J."/>
            <person name="Grigoriev I.V."/>
            <person name="Vagvolgyi C."/>
            <person name="Papp T."/>
            <person name="Martin F.M."/>
            <person name="Miettinen O."/>
            <person name="Hibbett D.S."/>
            <person name="Nagy L.G."/>
        </authorList>
    </citation>
    <scope>NUCLEOTIDE SEQUENCE [LARGE SCALE GENOMIC DNA]</scope>
    <source>
        <strain evidence="1 2">CBS 962.96</strain>
    </source>
</reference>
<dbReference type="Gene3D" id="3.60.130.30">
    <property type="match status" value="1"/>
</dbReference>